<dbReference type="InterPro" id="IPR016208">
    <property type="entry name" value="Ald_Oxase/xanthine_DH-like"/>
</dbReference>
<reference evidence="5 6" key="1">
    <citation type="submission" date="2024-09" db="EMBL/GenBank/DDBJ databases">
        <title>Nodulacao em especies de Leguminosae Basais da Amazonia e Caracterizacao dos Rizobios e Bacterias Associadas aos Nodulos.</title>
        <authorList>
            <person name="Jambeiro I.C.A."/>
            <person name="Lopes I.S."/>
            <person name="Aguiar E.R.G.R."/>
            <person name="Santos A.F.J."/>
            <person name="Dos Santos J.M.F."/>
            <person name="Gross E."/>
        </authorList>
    </citation>
    <scope>NUCLEOTIDE SEQUENCE [LARGE SCALE GENOMIC DNA]</scope>
    <source>
        <strain evidence="5 6">BRUESC1165</strain>
    </source>
</reference>
<dbReference type="SMART" id="SM01008">
    <property type="entry name" value="Ald_Xan_dh_C"/>
    <property type="match status" value="1"/>
</dbReference>
<name>A0ABV6YHQ8_9HYPH</name>
<evidence type="ECO:0000256" key="3">
    <source>
        <dbReference type="SAM" id="MobiDB-lite"/>
    </source>
</evidence>
<dbReference type="Pfam" id="PF01315">
    <property type="entry name" value="Ald_Xan_dh_C"/>
    <property type="match status" value="1"/>
</dbReference>
<dbReference type="SUPFAM" id="SSF54665">
    <property type="entry name" value="CO dehydrogenase molybdoprotein N-domain-like"/>
    <property type="match status" value="1"/>
</dbReference>
<keyword evidence="6" id="KW-1185">Reference proteome</keyword>
<accession>A0ABV6YHQ8</accession>
<dbReference type="EMBL" id="JBHOMY010000127">
    <property type="protein sequence ID" value="MFC1460807.1"/>
    <property type="molecule type" value="Genomic_DNA"/>
</dbReference>
<evidence type="ECO:0000259" key="4">
    <source>
        <dbReference type="SMART" id="SM01008"/>
    </source>
</evidence>
<dbReference type="Gene3D" id="3.90.1170.50">
    <property type="entry name" value="Aldehyde oxidase/xanthine dehydrogenase, a/b hammerhead"/>
    <property type="match status" value="1"/>
</dbReference>
<dbReference type="SUPFAM" id="SSF56003">
    <property type="entry name" value="Molybdenum cofactor-binding domain"/>
    <property type="match status" value="1"/>
</dbReference>
<proteinExistence type="predicted"/>
<evidence type="ECO:0000256" key="1">
    <source>
        <dbReference type="ARBA" id="ARBA00022505"/>
    </source>
</evidence>
<dbReference type="Proteomes" id="UP001593940">
    <property type="component" value="Unassembled WGS sequence"/>
</dbReference>
<dbReference type="PANTHER" id="PTHR11908">
    <property type="entry name" value="XANTHINE DEHYDROGENASE"/>
    <property type="match status" value="1"/>
</dbReference>
<protein>
    <submittedName>
        <fullName evidence="5">Xanthine dehydrogenase family protein molybdopterin-binding subunit</fullName>
    </submittedName>
</protein>
<dbReference type="InterPro" id="IPR036856">
    <property type="entry name" value="Ald_Oxase/Xan_DH_a/b_sf"/>
</dbReference>
<evidence type="ECO:0000256" key="2">
    <source>
        <dbReference type="ARBA" id="ARBA00023002"/>
    </source>
</evidence>
<dbReference type="Gene3D" id="3.30.365.10">
    <property type="entry name" value="Aldehyde oxidase/xanthine dehydrogenase, molybdopterin binding domain"/>
    <property type="match status" value="4"/>
</dbReference>
<evidence type="ECO:0000313" key="6">
    <source>
        <dbReference type="Proteomes" id="UP001593940"/>
    </source>
</evidence>
<dbReference type="InterPro" id="IPR037165">
    <property type="entry name" value="AldOxase/xan_DH_Mopterin-bd_sf"/>
</dbReference>
<dbReference type="Pfam" id="PF02738">
    <property type="entry name" value="MoCoBD_1"/>
    <property type="match status" value="1"/>
</dbReference>
<feature type="region of interest" description="Disordered" evidence="3">
    <location>
        <begin position="136"/>
        <end position="165"/>
    </location>
</feature>
<dbReference type="InterPro" id="IPR008274">
    <property type="entry name" value="AldOxase/xan_DH_MoCoBD1"/>
</dbReference>
<evidence type="ECO:0000313" key="5">
    <source>
        <dbReference type="EMBL" id="MFC1460807.1"/>
    </source>
</evidence>
<organism evidence="5 6">
    <name type="scientific">Microvirga arabica</name>
    <dbReference type="NCBI Taxonomy" id="1128671"/>
    <lineage>
        <taxon>Bacteria</taxon>
        <taxon>Pseudomonadati</taxon>
        <taxon>Pseudomonadota</taxon>
        <taxon>Alphaproteobacteria</taxon>
        <taxon>Hyphomicrobiales</taxon>
        <taxon>Methylobacteriaceae</taxon>
        <taxon>Microvirga</taxon>
    </lineage>
</organism>
<keyword evidence="1" id="KW-0500">Molybdenum</keyword>
<dbReference type="InterPro" id="IPR046867">
    <property type="entry name" value="AldOxase/xan_DH_MoCoBD2"/>
</dbReference>
<dbReference type="InterPro" id="IPR000674">
    <property type="entry name" value="Ald_Oxase/Xan_DH_a/b"/>
</dbReference>
<sequence length="739" mass="79350">MNMTLIGKPVTRVDGRAKVTGAARYAADFNQHAQLHAVIVSATAGLGRVTALDEAPVRAMPGVVEIISHLNAPRLAYGPHKAFIDPEVGERLHVLQDDQVRFYGQPVAVVVADTLDHAERAANALRISYAAERPVVDPRDPKAQAVEPSGSRGHSRTARGDADRALADAPVKVDVTYDMARENHNPMEPHAVVAAWDGDRLTLWSKSQFVVNEQAEIAAIFGLPVQNVQVNCPFIGGAFGTSLRTWPHVTLAAMAARQVGRPVKLVLTRRQMFFTTGHRPRTLQRVAVGATRDGRITGIIHEGNGETSRYEEFTEALLSATSYMYSCPNVRTSYRLTPLDIGTPNHMRGPGESSGMFALESALDELSYGLGIDPIELRRRNEPTLDEGENKPFSSRSLVQCYERGAERFGWSRRTPAPRSMRDGRLPVGMGVASATYPVWYLPTSARVRLHADGTAAVELAASDMGPGTYTSMTQVAAETLGVPVEQVRVSIGRSDFPPAPPHGGSMTMASVGSAVRAACLAARDEVTRRAIADQRSPVFGAALEGVEWIGGNVRRLGDPSAGQPYHDVLASSGQPIEAHASNSRDPEAAQRYSMHSFGAVFAEVAIDPDVGTIRVRRALGAYGAGRIVNPLLASSQCTGGMIGGIGMALMEQTALDARDGRPVNAHMADYLMPVNLDIGQLEALFVDEDDPHVNTLGVKGLGEIALVGMAPAIANAIYHATGKRIRHLPIRIEDVLTA</sequence>
<comment type="caution">
    <text evidence="5">The sequence shown here is derived from an EMBL/GenBank/DDBJ whole genome shotgun (WGS) entry which is preliminary data.</text>
</comment>
<dbReference type="RefSeq" id="WP_377031933.1">
    <property type="nucleotide sequence ID" value="NZ_JBHOMY010000127.1"/>
</dbReference>
<keyword evidence="2" id="KW-0560">Oxidoreductase</keyword>
<dbReference type="PANTHER" id="PTHR11908:SF132">
    <property type="entry name" value="ALDEHYDE OXIDASE 1-RELATED"/>
    <property type="match status" value="1"/>
</dbReference>
<dbReference type="Pfam" id="PF20256">
    <property type="entry name" value="MoCoBD_2"/>
    <property type="match status" value="1"/>
</dbReference>
<feature type="domain" description="Aldehyde oxidase/xanthine dehydrogenase a/b hammerhead" evidence="4">
    <location>
        <begin position="20"/>
        <end position="133"/>
    </location>
</feature>
<gene>
    <name evidence="5" type="ORF">ACETIH_29635</name>
</gene>